<sequence>MGRGDRKQKKWLDDVAIHQDGNIVVTTVGSSNQSYGFTTYFKEQVKRLKASDENLIVSQELRKKLGDSYKSLPPDEKAKYTKPLNVSDYDAQTDTDGQLQTKMDKQILDTQCAPDRFSDLVQAFNHVLVLNNQHIKLNAKTFSDRMGVHDGGLSVSLSGQLENIATLRETFKCTGRGIAIKTLEDFIKQLDGFGNDFKVAFMLFALATVLCPSSATLISASFLHPLVDTNAIKEHNWASFCYSRLVMAISKFKSNESAHLGGCLLFLQIFYFQSVQNYYNNQWGSSLPPVLAWNDEEIKKIIRWLKKHGGDNYKMVCMCTFEGVGLSAQVPVDIAELDERITEQSESIQFLTTSFNRLNSIVLDLVIAVKQSFTQSQKADSESKPIHHAPVKENIVPPPSVNPKTNDENPTIDDFFKDTVHPPLDVYNDLGNMISEDRNPIEVETFLNDDVVLSANGAPNEANVETNMEALNSDKSMHALIADNLDGNITRYMKQPVFSLTSRSPYEFRSLKKPSRFQSSPFDRVSNRSVRPCYWAGSYVVTSPITQSQLQVVNYLFDDRLDENQLLVSTENNVVSRTVMSSLKPTKWIHSDVISMYAEYRTMEELRNNPVGPQVWFLPVYFSVSYLLLAFIVSIDLVFKKKLNIIICNKL</sequence>
<dbReference type="EMBL" id="JBCGBO010000005">
    <property type="protein sequence ID" value="KAK9199752.1"/>
    <property type="molecule type" value="Genomic_DNA"/>
</dbReference>
<dbReference type="AlphaFoldDB" id="A0AAP0M8T0"/>
<dbReference type="CDD" id="cd00084">
    <property type="entry name" value="HMG-box_SF"/>
    <property type="match status" value="1"/>
</dbReference>
<name>A0AAP0M8T0_9ROSI</name>
<organism evidence="3 4">
    <name type="scientific">Citrus x changshan-huyou</name>
    <dbReference type="NCBI Taxonomy" id="2935761"/>
    <lineage>
        <taxon>Eukaryota</taxon>
        <taxon>Viridiplantae</taxon>
        <taxon>Streptophyta</taxon>
        <taxon>Embryophyta</taxon>
        <taxon>Tracheophyta</taxon>
        <taxon>Spermatophyta</taxon>
        <taxon>Magnoliopsida</taxon>
        <taxon>eudicotyledons</taxon>
        <taxon>Gunneridae</taxon>
        <taxon>Pentapetalae</taxon>
        <taxon>rosids</taxon>
        <taxon>malvids</taxon>
        <taxon>Sapindales</taxon>
        <taxon>Rutaceae</taxon>
        <taxon>Aurantioideae</taxon>
        <taxon>Citrus</taxon>
    </lineage>
</organism>
<keyword evidence="2" id="KW-1133">Transmembrane helix</keyword>
<keyword evidence="2" id="KW-0472">Membrane</keyword>
<gene>
    <name evidence="3" type="ORF">WN944_014945</name>
</gene>
<dbReference type="InterPro" id="IPR038765">
    <property type="entry name" value="Papain-like_cys_pep_sf"/>
</dbReference>
<protein>
    <recommendedName>
        <fullName evidence="5">HMG box domain-containing protein</fullName>
    </recommendedName>
</protein>
<evidence type="ECO:0008006" key="5">
    <source>
        <dbReference type="Google" id="ProtNLM"/>
    </source>
</evidence>
<dbReference type="Gene3D" id="1.10.30.10">
    <property type="entry name" value="High mobility group box domain"/>
    <property type="match status" value="1"/>
</dbReference>
<dbReference type="PANTHER" id="PTHR34835:SF78">
    <property type="entry name" value="AMINOTRANSFERASE-LIKE PLANT MOBILE DOMAIN-CONTAINING PROTEIN"/>
    <property type="match status" value="1"/>
</dbReference>
<evidence type="ECO:0000256" key="1">
    <source>
        <dbReference type="SAM" id="MobiDB-lite"/>
    </source>
</evidence>
<feature type="transmembrane region" description="Helical" evidence="2">
    <location>
        <begin position="616"/>
        <end position="639"/>
    </location>
</feature>
<keyword evidence="4" id="KW-1185">Reference proteome</keyword>
<feature type="region of interest" description="Disordered" evidence="1">
    <location>
        <begin position="378"/>
        <end position="403"/>
    </location>
</feature>
<evidence type="ECO:0000313" key="4">
    <source>
        <dbReference type="Proteomes" id="UP001428341"/>
    </source>
</evidence>
<dbReference type="SUPFAM" id="SSF54001">
    <property type="entry name" value="Cysteine proteinases"/>
    <property type="match status" value="1"/>
</dbReference>
<evidence type="ECO:0000313" key="3">
    <source>
        <dbReference type="EMBL" id="KAK9199752.1"/>
    </source>
</evidence>
<dbReference type="InterPro" id="IPR036910">
    <property type="entry name" value="HMG_box_dom_sf"/>
</dbReference>
<comment type="caution">
    <text evidence="3">The sequence shown here is derived from an EMBL/GenBank/DDBJ whole genome shotgun (WGS) entry which is preliminary data.</text>
</comment>
<proteinExistence type="predicted"/>
<dbReference type="Proteomes" id="UP001428341">
    <property type="component" value="Unassembled WGS sequence"/>
</dbReference>
<reference evidence="3 4" key="1">
    <citation type="submission" date="2024-05" db="EMBL/GenBank/DDBJ databases">
        <title>Haplotype-resolved chromosome-level genome assembly of Huyou (Citrus changshanensis).</title>
        <authorList>
            <person name="Miao C."/>
            <person name="Chen W."/>
            <person name="Wu Y."/>
            <person name="Wang L."/>
            <person name="Zhao S."/>
            <person name="Grierson D."/>
            <person name="Xu C."/>
            <person name="Chen K."/>
        </authorList>
    </citation>
    <scope>NUCLEOTIDE SEQUENCE [LARGE SCALE GENOMIC DNA]</scope>
    <source>
        <strain evidence="3">01-14</strain>
        <tissue evidence="3">Leaf</tissue>
    </source>
</reference>
<evidence type="ECO:0000256" key="2">
    <source>
        <dbReference type="SAM" id="Phobius"/>
    </source>
</evidence>
<accession>A0AAP0M8T0</accession>
<dbReference type="Gene3D" id="3.40.395.10">
    <property type="entry name" value="Adenoviral Proteinase, Chain A"/>
    <property type="match status" value="1"/>
</dbReference>
<keyword evidence="2" id="KW-0812">Transmembrane</keyword>
<dbReference type="PANTHER" id="PTHR34835">
    <property type="entry name" value="OS07G0283600 PROTEIN-RELATED"/>
    <property type="match status" value="1"/>
</dbReference>